<evidence type="ECO:0000313" key="3">
    <source>
        <dbReference type="EMBL" id="MFC6316245.1"/>
    </source>
</evidence>
<feature type="region of interest" description="Disordered" evidence="1">
    <location>
        <begin position="62"/>
        <end position="97"/>
    </location>
</feature>
<sequence>MNKKLSGLVAALLLGNGFIAATLPAAQVLQATPRIILPDTSAGSQTDASGVALNSESQSIIADDQGGANGQTGAVPVIGSGATASDSGSGTTTAATNGAATGTVPAITGVPAAPASTSNATATPRSDAGAQSEPIVAPTVADGVQTPSPDGLITLNFPIRAGFTQQPPAEQYVTLGSDVDLSVKAAGLDLNVFTKPKVLMTQWTLGTDGVTWQSNPNAGSYSTTSGTLSNLYAAKIGYGPSYGQQLAVGTYYFQMRISFNAGYYYSNLAKVVVTAEAVSASAVAVTPEAAVVLPNLSYTVNADITPADATNPVTWSANDLLDLTSTSGRGNTFQVDNSAIADQINTDPNTPGLPATLTATVNGLNTATTVYAGGLKAQDLPLDTVRKDGISWPVAGLDKLTAEFYGADSSGNASLTSSTYQWRYYSKNAAGTYTSAAFPTDVQNSSGNFTTPEELDGQQILTIPGNSSFVTAAAAATAVGAPYYVGLTLTLNFSGGSTLTIPTNLAQLAIGEAANALSLVQVPNFSFGTVTGSQLYQGVVQMPLNSVNQGDDYLEIADTRTTASDTNWQLQAQMGPLLDQNKQTIKTASLMISGLTTASKVTLTSQNQLVTIADSAHESPGLNQVQGTLTFGANPQLQLSAGQTFSSTITWTLTGSSPQPAVLSH</sequence>
<dbReference type="Proteomes" id="UP001596310">
    <property type="component" value="Unassembled WGS sequence"/>
</dbReference>
<accession>A0ABW1UT38</accession>
<evidence type="ECO:0000256" key="1">
    <source>
        <dbReference type="SAM" id="MobiDB-lite"/>
    </source>
</evidence>
<reference evidence="4" key="1">
    <citation type="journal article" date="2019" name="Int. J. Syst. Evol. Microbiol.">
        <title>The Global Catalogue of Microorganisms (GCM) 10K type strain sequencing project: providing services to taxonomists for standard genome sequencing and annotation.</title>
        <authorList>
            <consortium name="The Broad Institute Genomics Platform"/>
            <consortium name="The Broad Institute Genome Sequencing Center for Infectious Disease"/>
            <person name="Wu L."/>
            <person name="Ma J."/>
        </authorList>
    </citation>
    <scope>NUCLEOTIDE SEQUENCE [LARGE SCALE GENOMIC DNA]</scope>
    <source>
        <strain evidence="4">CCM 8897</strain>
    </source>
</reference>
<proteinExistence type="predicted"/>
<evidence type="ECO:0000256" key="2">
    <source>
        <dbReference type="SAM" id="SignalP"/>
    </source>
</evidence>
<dbReference type="EMBL" id="JBHSSM010000028">
    <property type="protein sequence ID" value="MFC6316245.1"/>
    <property type="molecule type" value="Genomic_DNA"/>
</dbReference>
<feature type="region of interest" description="Disordered" evidence="1">
    <location>
        <begin position="109"/>
        <end position="130"/>
    </location>
</feature>
<evidence type="ECO:0008006" key="5">
    <source>
        <dbReference type="Google" id="ProtNLM"/>
    </source>
</evidence>
<feature type="signal peptide" evidence="2">
    <location>
        <begin position="1"/>
        <end position="20"/>
    </location>
</feature>
<keyword evidence="4" id="KW-1185">Reference proteome</keyword>
<gene>
    <name evidence="3" type="ORF">ACFQHW_11775</name>
</gene>
<dbReference type="RefSeq" id="WP_125602251.1">
    <property type="nucleotide sequence ID" value="NZ_JBHSSM010000028.1"/>
</dbReference>
<comment type="caution">
    <text evidence="3">The sequence shown here is derived from an EMBL/GenBank/DDBJ whole genome shotgun (WGS) entry which is preliminary data.</text>
</comment>
<protein>
    <recommendedName>
        <fullName evidence="5">WxL domain-containing protein</fullName>
    </recommendedName>
</protein>
<evidence type="ECO:0000313" key="4">
    <source>
        <dbReference type="Proteomes" id="UP001596310"/>
    </source>
</evidence>
<feature type="compositionally biased region" description="Low complexity" evidence="1">
    <location>
        <begin position="79"/>
        <end position="97"/>
    </location>
</feature>
<name>A0ABW1UT38_9LACO</name>
<organism evidence="3 4">
    <name type="scientific">Lapidilactobacillus achengensis</name>
    <dbReference type="NCBI Taxonomy" id="2486000"/>
    <lineage>
        <taxon>Bacteria</taxon>
        <taxon>Bacillati</taxon>
        <taxon>Bacillota</taxon>
        <taxon>Bacilli</taxon>
        <taxon>Lactobacillales</taxon>
        <taxon>Lactobacillaceae</taxon>
        <taxon>Lapidilactobacillus</taxon>
    </lineage>
</organism>
<feature type="chain" id="PRO_5046832518" description="WxL domain-containing protein" evidence="2">
    <location>
        <begin position="21"/>
        <end position="665"/>
    </location>
</feature>
<keyword evidence="2" id="KW-0732">Signal</keyword>
<feature type="compositionally biased region" description="Low complexity" evidence="1">
    <location>
        <begin position="111"/>
        <end position="126"/>
    </location>
</feature>